<dbReference type="EMBL" id="CAMKVN010002151">
    <property type="protein sequence ID" value="CAI2179812.1"/>
    <property type="molecule type" value="Genomic_DNA"/>
</dbReference>
<accession>A0A9W4WQZ9</accession>
<comment type="caution">
    <text evidence="1">The sequence shown here is derived from an EMBL/GenBank/DDBJ whole genome shotgun (WGS) entry which is preliminary data.</text>
</comment>
<organism evidence="1 2">
    <name type="scientific">Funneliformis geosporum</name>
    <dbReference type="NCBI Taxonomy" id="1117311"/>
    <lineage>
        <taxon>Eukaryota</taxon>
        <taxon>Fungi</taxon>
        <taxon>Fungi incertae sedis</taxon>
        <taxon>Mucoromycota</taxon>
        <taxon>Glomeromycotina</taxon>
        <taxon>Glomeromycetes</taxon>
        <taxon>Glomerales</taxon>
        <taxon>Glomeraceae</taxon>
        <taxon>Funneliformis</taxon>
    </lineage>
</organism>
<evidence type="ECO:0000313" key="1">
    <source>
        <dbReference type="EMBL" id="CAI2179812.1"/>
    </source>
</evidence>
<sequence>MVEMTEPNRGMIAPAFMPQNLLGKDFEFKKNYMAQNNNELSVELNDYRVSEVRLLKEMEKFGENASDNLIICGDSLNSLTDLSKIPEYQQNREQPKKCLECKKYIWNNSTSYNFMCSDCQDIKITEIIQSAEEEMLVDKEPINRRLGYKIFTLKNENEYLKQDLNKRKNKFSTLLHKEIRRKYFECCSILNYLEKSMVAISNHQQRNGVSLVFLNQMETYSPQTNPPTSAFCQECRHYLEEKYDLILYYHLTDNRSKE</sequence>
<protein>
    <submittedName>
        <fullName evidence="1">4941_t:CDS:1</fullName>
    </submittedName>
</protein>
<name>A0A9W4WQZ9_9GLOM</name>
<proteinExistence type="predicted"/>
<gene>
    <name evidence="1" type="ORF">FWILDA_LOCUS9274</name>
</gene>
<dbReference type="Proteomes" id="UP001153678">
    <property type="component" value="Unassembled WGS sequence"/>
</dbReference>
<reference evidence="1" key="1">
    <citation type="submission" date="2022-08" db="EMBL/GenBank/DDBJ databases">
        <authorList>
            <person name="Kallberg Y."/>
            <person name="Tangrot J."/>
            <person name="Rosling A."/>
        </authorList>
    </citation>
    <scope>NUCLEOTIDE SEQUENCE</scope>
    <source>
        <strain evidence="1">Wild A</strain>
    </source>
</reference>
<dbReference type="AlphaFoldDB" id="A0A9W4WQZ9"/>
<evidence type="ECO:0000313" key="2">
    <source>
        <dbReference type="Proteomes" id="UP001153678"/>
    </source>
</evidence>
<keyword evidence="2" id="KW-1185">Reference proteome</keyword>